<evidence type="ECO:0000313" key="2">
    <source>
        <dbReference type="Proteomes" id="UP000012043"/>
    </source>
</evidence>
<dbReference type="RefSeq" id="WP_008608335.1">
    <property type="nucleotide sequence ID" value="NZ_ALAB01000023.1"/>
</dbReference>
<keyword evidence="2" id="KW-1185">Reference proteome</keyword>
<evidence type="ECO:0000313" key="1">
    <source>
        <dbReference type="EMBL" id="EJI85542.1"/>
    </source>
</evidence>
<dbReference type="PATRIC" id="fig|1197174.4.peg.1602"/>
<organism evidence="1 2">
    <name type="scientific">Alishewanella aestuarii B11</name>
    <dbReference type="NCBI Taxonomy" id="1197174"/>
    <lineage>
        <taxon>Bacteria</taxon>
        <taxon>Pseudomonadati</taxon>
        <taxon>Pseudomonadota</taxon>
        <taxon>Gammaproteobacteria</taxon>
        <taxon>Alteromonadales</taxon>
        <taxon>Alteromonadaceae</taxon>
        <taxon>Alishewanella</taxon>
    </lineage>
</organism>
<reference evidence="1 2" key="1">
    <citation type="journal article" date="2012" name="J. Bacteriol.">
        <title>Genome Sequence of Pectin-Degrading Alishewanella aestuarii Strain B11T, Isolated from Tidal Flat Sediment.</title>
        <authorList>
            <person name="Jung J."/>
            <person name="Choi S."/>
            <person name="Chun J."/>
            <person name="Park W."/>
        </authorList>
    </citation>
    <scope>NUCLEOTIDE SEQUENCE [LARGE SCALE GENOMIC DNA]</scope>
    <source>
        <strain evidence="1 2">B11</strain>
    </source>
</reference>
<sequence>MLKCALNVRDLALASGFAVYKFDSASERLEQDNIALSQYNLQLVRELEKLRNDLSVYQQELNKSEAPTASLNDEVIELKSYPVVSELATIPAASDEKPEFSEDNSSETKTDMDVLLAFANRMRSGESISSFEDKALTQFREEEVDGSWAYQYEANIRDFIASDEDRKFDIQELTCKRTLCELKIIANDDNALLLGTLFSKSLSEQEWRDKSAPVMFNHETKDGVMRILIGRDKNSLN</sequence>
<dbReference type="AlphaFoldDB" id="J2IED4"/>
<gene>
    <name evidence="1" type="ORF">AEST_16380</name>
</gene>
<accession>J2IED4</accession>
<name>J2IED4_9ALTE</name>
<protein>
    <submittedName>
        <fullName evidence="1">Uncharacterized protein</fullName>
    </submittedName>
</protein>
<dbReference type="Proteomes" id="UP000012043">
    <property type="component" value="Unassembled WGS sequence"/>
</dbReference>
<comment type="caution">
    <text evidence="1">The sequence shown here is derived from an EMBL/GenBank/DDBJ whole genome shotgun (WGS) entry which is preliminary data.</text>
</comment>
<dbReference type="EMBL" id="ALAB01000023">
    <property type="protein sequence ID" value="EJI85542.1"/>
    <property type="molecule type" value="Genomic_DNA"/>
</dbReference>
<proteinExistence type="predicted"/>